<comment type="caution">
    <text evidence="11">The sequence shown here is derived from an EMBL/GenBank/DDBJ whole genome shotgun (WGS) entry which is preliminary data.</text>
</comment>
<sequence length="313" mass="35250">VVALVKNNVKNCRTLSIGDGANDVSMIQEAHVGVGISGHEGMQAVNASDFAIAQFAFLQRLLLVHGHWNYRRMSKLVLYVVYKNILCWFALYVLSLYACGSAQDHPGLYHSGPQGDLLSVQIFTEWVFEALYEGVVCALVPVLLMGSISSSGYAYTMYDCGGLCYTALIVVGWVKLVLNAMSWNAGMHFAMWATVPFWIASGVVLSNSFTSDSSDHVFPYLLSLPEFWMLLFLCVVLALFRDFVYKVWKREWAPEYYHILQESDRYKLKGDIEWDPPLHASNYKPFHVDFSHYLTSELHALPGSSRLNAGFVK</sequence>
<evidence type="ECO:0000256" key="4">
    <source>
        <dbReference type="ARBA" id="ARBA00022692"/>
    </source>
</evidence>
<accession>A0A397EQS1</accession>
<evidence type="ECO:0000256" key="3">
    <source>
        <dbReference type="ARBA" id="ARBA00022448"/>
    </source>
</evidence>
<dbReference type="InterPro" id="IPR032630">
    <property type="entry name" value="P_typ_ATPase_c"/>
</dbReference>
<evidence type="ECO:0000259" key="10">
    <source>
        <dbReference type="Pfam" id="PF16212"/>
    </source>
</evidence>
<proteinExistence type="predicted"/>
<keyword evidence="8 9" id="KW-0472">Membrane</keyword>
<keyword evidence="6" id="KW-0460">Magnesium</keyword>
<dbReference type="GO" id="GO:0046872">
    <property type="term" value="F:metal ion binding"/>
    <property type="evidence" value="ECO:0007669"/>
    <property type="project" value="UniProtKB-KW"/>
</dbReference>
<keyword evidence="4 9" id="KW-0812">Transmembrane</keyword>
<dbReference type="AlphaFoldDB" id="A0A397EQS1"/>
<name>A0A397EQS1_APHAT</name>
<dbReference type="InterPro" id="IPR023298">
    <property type="entry name" value="ATPase_P-typ_TM_dom_sf"/>
</dbReference>
<dbReference type="GO" id="GO:0140326">
    <property type="term" value="F:ATPase-coupled intramembrane lipid transporter activity"/>
    <property type="evidence" value="ECO:0007669"/>
    <property type="project" value="TreeGrafter"/>
</dbReference>
<evidence type="ECO:0000256" key="2">
    <source>
        <dbReference type="ARBA" id="ARBA00004308"/>
    </source>
</evidence>
<dbReference type="InterPro" id="IPR023214">
    <property type="entry name" value="HAD_sf"/>
</dbReference>
<dbReference type="GO" id="GO:0005886">
    <property type="term" value="C:plasma membrane"/>
    <property type="evidence" value="ECO:0007669"/>
    <property type="project" value="TreeGrafter"/>
</dbReference>
<feature type="domain" description="P-type ATPase C-terminal" evidence="10">
    <location>
        <begin position="103"/>
        <end position="254"/>
    </location>
</feature>
<dbReference type="Gene3D" id="3.40.50.1000">
    <property type="entry name" value="HAD superfamily/HAD-like"/>
    <property type="match status" value="1"/>
</dbReference>
<feature type="transmembrane region" description="Helical" evidence="9">
    <location>
        <begin position="76"/>
        <end position="98"/>
    </location>
</feature>
<evidence type="ECO:0000256" key="5">
    <source>
        <dbReference type="ARBA" id="ARBA00022723"/>
    </source>
</evidence>
<dbReference type="Proteomes" id="UP000266196">
    <property type="component" value="Unassembled WGS sequence"/>
</dbReference>
<dbReference type="GO" id="GO:0045332">
    <property type="term" value="P:phospholipid translocation"/>
    <property type="evidence" value="ECO:0007669"/>
    <property type="project" value="TreeGrafter"/>
</dbReference>
<evidence type="ECO:0000256" key="1">
    <source>
        <dbReference type="ARBA" id="ARBA00004141"/>
    </source>
</evidence>
<dbReference type="GO" id="GO:0005524">
    <property type="term" value="F:ATP binding"/>
    <property type="evidence" value="ECO:0007669"/>
    <property type="project" value="InterPro"/>
</dbReference>
<protein>
    <recommendedName>
        <fullName evidence="10">P-type ATPase C-terminal domain-containing protein</fullName>
    </recommendedName>
</protein>
<organism evidence="11 12">
    <name type="scientific">Aphanomyces astaci</name>
    <name type="common">Crayfish plague agent</name>
    <dbReference type="NCBI Taxonomy" id="112090"/>
    <lineage>
        <taxon>Eukaryota</taxon>
        <taxon>Sar</taxon>
        <taxon>Stramenopiles</taxon>
        <taxon>Oomycota</taxon>
        <taxon>Saprolegniomycetes</taxon>
        <taxon>Saprolegniales</taxon>
        <taxon>Verrucalvaceae</taxon>
        <taxon>Aphanomyces</taxon>
    </lineage>
</organism>
<gene>
    <name evidence="11" type="ORF">DYB31_014188</name>
</gene>
<evidence type="ECO:0000256" key="9">
    <source>
        <dbReference type="SAM" id="Phobius"/>
    </source>
</evidence>
<feature type="transmembrane region" description="Helical" evidence="9">
    <location>
        <begin position="153"/>
        <end position="174"/>
    </location>
</feature>
<reference evidence="11 12" key="1">
    <citation type="submission" date="2018-08" db="EMBL/GenBank/DDBJ databases">
        <title>Aphanomyces genome sequencing and annotation.</title>
        <authorList>
            <person name="Minardi D."/>
            <person name="Oidtmann B."/>
            <person name="Van Der Giezen M."/>
            <person name="Studholme D.J."/>
        </authorList>
    </citation>
    <scope>NUCLEOTIDE SEQUENCE [LARGE SCALE GENOMIC DNA]</scope>
    <source>
        <strain evidence="11 12">197901</strain>
    </source>
</reference>
<evidence type="ECO:0000256" key="8">
    <source>
        <dbReference type="ARBA" id="ARBA00023136"/>
    </source>
</evidence>
<feature type="domain" description="P-type ATPase C-terminal" evidence="10">
    <location>
        <begin position="45"/>
        <end position="102"/>
    </location>
</feature>
<keyword evidence="5" id="KW-0479">Metal-binding</keyword>
<keyword evidence="7 9" id="KW-1133">Transmembrane helix</keyword>
<dbReference type="PANTHER" id="PTHR24092:SF180">
    <property type="entry name" value="PHOSPHOLIPID-TRANSPORTING ATPASE DNF1-RELATED"/>
    <property type="match status" value="1"/>
</dbReference>
<dbReference type="PANTHER" id="PTHR24092">
    <property type="entry name" value="PROBABLE PHOSPHOLIPID-TRANSPORTING ATPASE"/>
    <property type="match status" value="1"/>
</dbReference>
<evidence type="ECO:0000256" key="7">
    <source>
        <dbReference type="ARBA" id="ARBA00022989"/>
    </source>
</evidence>
<evidence type="ECO:0000313" key="12">
    <source>
        <dbReference type="Proteomes" id="UP000266196"/>
    </source>
</evidence>
<dbReference type="InterPro" id="IPR036412">
    <property type="entry name" value="HAD-like_sf"/>
</dbReference>
<comment type="subcellular location">
    <subcellularLocation>
        <location evidence="2">Endomembrane system</location>
    </subcellularLocation>
    <subcellularLocation>
        <location evidence="1">Membrane</location>
        <topology evidence="1">Multi-pass membrane protein</topology>
    </subcellularLocation>
</comment>
<dbReference type="SUPFAM" id="SSF81665">
    <property type="entry name" value="Calcium ATPase, transmembrane domain M"/>
    <property type="match status" value="1"/>
</dbReference>
<dbReference type="GO" id="GO:0016887">
    <property type="term" value="F:ATP hydrolysis activity"/>
    <property type="evidence" value="ECO:0007669"/>
    <property type="project" value="InterPro"/>
</dbReference>
<feature type="transmembrane region" description="Helical" evidence="9">
    <location>
        <begin position="217"/>
        <end position="240"/>
    </location>
</feature>
<dbReference type="EMBL" id="QUTE01016415">
    <property type="protein sequence ID" value="RHY97071.1"/>
    <property type="molecule type" value="Genomic_DNA"/>
</dbReference>
<feature type="non-terminal residue" evidence="11">
    <location>
        <position position="1"/>
    </location>
</feature>
<dbReference type="SUPFAM" id="SSF56784">
    <property type="entry name" value="HAD-like"/>
    <property type="match status" value="1"/>
</dbReference>
<evidence type="ECO:0000256" key="6">
    <source>
        <dbReference type="ARBA" id="ARBA00022842"/>
    </source>
</evidence>
<dbReference type="NCBIfam" id="TIGR01494">
    <property type="entry name" value="ATPase_P-type"/>
    <property type="match status" value="1"/>
</dbReference>
<keyword evidence="3" id="KW-0813">Transport</keyword>
<dbReference type="InterPro" id="IPR001757">
    <property type="entry name" value="P_typ_ATPase"/>
</dbReference>
<dbReference type="Pfam" id="PF16212">
    <property type="entry name" value="PhoLip_ATPase_C"/>
    <property type="match status" value="2"/>
</dbReference>
<evidence type="ECO:0000313" key="11">
    <source>
        <dbReference type="EMBL" id="RHY97071.1"/>
    </source>
</evidence>